<dbReference type="PATRIC" id="fig|1401659.3.peg.2910"/>
<keyword evidence="1 2" id="KW-0711">Selenium</keyword>
<dbReference type="InterPro" id="IPR017582">
    <property type="entry name" value="SelU"/>
</dbReference>
<feature type="active site" description="S-selanylcysteine intermediate" evidence="2">
    <location>
        <position position="155"/>
    </location>
</feature>
<dbReference type="InterPro" id="IPR027417">
    <property type="entry name" value="P-loop_NTPase"/>
</dbReference>
<dbReference type="EMBL" id="CP006731">
    <property type="protein sequence ID" value="AHB71305.1"/>
    <property type="molecule type" value="Genomic_DNA"/>
</dbReference>
<dbReference type="Pfam" id="PF26341">
    <property type="entry name" value="AAA_SelU"/>
    <property type="match status" value="1"/>
</dbReference>
<accession>V5U2S0</accession>
<dbReference type="PROSITE" id="PS50206">
    <property type="entry name" value="RHODANESE_3"/>
    <property type="match status" value="1"/>
</dbReference>
<keyword evidence="2" id="KW-0808">Transferase</keyword>
<dbReference type="EC" id="2.9.1.3" evidence="2"/>
<proteinExistence type="inferred from homology"/>
<dbReference type="PANTHER" id="PTHR30401">
    <property type="entry name" value="TRNA 2-SELENOURIDINE SYNTHASE"/>
    <property type="match status" value="1"/>
</dbReference>
<dbReference type="PANTHER" id="PTHR30401:SF0">
    <property type="entry name" value="TRNA 2-SELENOURIDINE SYNTHASE"/>
    <property type="match status" value="1"/>
</dbReference>
<name>V5U2S0_9ENTR</name>
<comment type="catalytic activity">
    <reaction evidence="2">
        <text>5-methylaminomethyl-2-thiouridine(34) in tRNA + selenophosphate + (2E)-geranyl diphosphate + H2O + H(+) = 5-methylaminomethyl-2-selenouridine(34) in tRNA + (2E)-thiogeraniol + phosphate + diphosphate</text>
        <dbReference type="Rhea" id="RHEA:42716"/>
        <dbReference type="Rhea" id="RHEA-COMP:10195"/>
        <dbReference type="Rhea" id="RHEA-COMP:10196"/>
        <dbReference type="ChEBI" id="CHEBI:15377"/>
        <dbReference type="ChEBI" id="CHEBI:15378"/>
        <dbReference type="ChEBI" id="CHEBI:16144"/>
        <dbReference type="ChEBI" id="CHEBI:33019"/>
        <dbReference type="ChEBI" id="CHEBI:43474"/>
        <dbReference type="ChEBI" id="CHEBI:58057"/>
        <dbReference type="ChEBI" id="CHEBI:74455"/>
        <dbReference type="ChEBI" id="CHEBI:82743"/>
        <dbReference type="ChEBI" id="CHEBI:143703"/>
        <dbReference type="EC" id="2.9.1.3"/>
    </reaction>
</comment>
<evidence type="ECO:0000256" key="2">
    <source>
        <dbReference type="HAMAP-Rule" id="MF_01622"/>
    </source>
</evidence>
<dbReference type="GO" id="GO:0043828">
    <property type="term" value="F:tRNA 2-selenouridine synthase activity"/>
    <property type="evidence" value="ECO:0007669"/>
    <property type="project" value="UniProtKB-EC"/>
</dbReference>
<dbReference type="GO" id="GO:0002098">
    <property type="term" value="P:tRNA wobble uridine modification"/>
    <property type="evidence" value="ECO:0007669"/>
    <property type="project" value="UniProtKB-UniRule"/>
</dbReference>
<dbReference type="Pfam" id="PF00581">
    <property type="entry name" value="Rhodanese"/>
    <property type="match status" value="1"/>
</dbReference>
<evidence type="ECO:0000259" key="3">
    <source>
        <dbReference type="PROSITE" id="PS50206"/>
    </source>
</evidence>
<dbReference type="HAMAP" id="MF_01622">
    <property type="entry name" value="tRNA_sel_U_synth"/>
    <property type="match status" value="1"/>
</dbReference>
<organism evidence="4 5">
    <name type="scientific">Cronobacter malonaticus</name>
    <dbReference type="NCBI Taxonomy" id="413503"/>
    <lineage>
        <taxon>Bacteria</taxon>
        <taxon>Pseudomonadati</taxon>
        <taxon>Pseudomonadota</taxon>
        <taxon>Gammaproteobacteria</taxon>
        <taxon>Enterobacterales</taxon>
        <taxon>Enterobacteriaceae</taxon>
        <taxon>Cronobacter</taxon>
    </lineage>
</organism>
<comment type="catalytic activity">
    <reaction evidence="2">
        <text>5-methylaminomethyl-2-thiouridine(34) in tRNA + (2E)-geranyl diphosphate = 5-methylaminomethyl-S-(2E)-geranyl-thiouridine(34) in tRNA + diphosphate</text>
        <dbReference type="Rhea" id="RHEA:14085"/>
        <dbReference type="Rhea" id="RHEA-COMP:10195"/>
        <dbReference type="Rhea" id="RHEA-COMP:14654"/>
        <dbReference type="ChEBI" id="CHEBI:33019"/>
        <dbReference type="ChEBI" id="CHEBI:58057"/>
        <dbReference type="ChEBI" id="CHEBI:74455"/>
        <dbReference type="ChEBI" id="CHEBI:140632"/>
    </reaction>
</comment>
<dbReference type="InterPro" id="IPR001763">
    <property type="entry name" value="Rhodanese-like_dom"/>
</dbReference>
<evidence type="ECO:0000313" key="5">
    <source>
        <dbReference type="Proteomes" id="UP000018545"/>
    </source>
</evidence>
<evidence type="ECO:0000256" key="1">
    <source>
        <dbReference type="ARBA" id="ARBA00023266"/>
    </source>
</evidence>
<dbReference type="NCBIfam" id="NF008751">
    <property type="entry name" value="PRK11784.1-3"/>
    <property type="match status" value="1"/>
</dbReference>
<evidence type="ECO:0000313" key="4">
    <source>
        <dbReference type="EMBL" id="AHB71305.1"/>
    </source>
</evidence>
<comment type="subunit">
    <text evidence="2">Monomer.</text>
</comment>
<dbReference type="SUPFAM" id="SSF52821">
    <property type="entry name" value="Rhodanese/Cell cycle control phosphatase"/>
    <property type="match status" value="1"/>
</dbReference>
<dbReference type="Proteomes" id="UP000018545">
    <property type="component" value="Chromosome"/>
</dbReference>
<dbReference type="SUPFAM" id="SSF52540">
    <property type="entry name" value="P-loop containing nucleoside triphosphate hydrolases"/>
    <property type="match status" value="1"/>
</dbReference>
<reference evidence="4 5" key="1">
    <citation type="journal article" date="2014" name="Genome Announc.">
        <title>Complete Genome Sequence of Cronobacter sakazakii Strain CMCC 45402.</title>
        <authorList>
            <person name="Zhao Z."/>
            <person name="Wang L."/>
            <person name="Wang B."/>
            <person name="Liang H."/>
            <person name="Ye Q."/>
            <person name="Zeng M."/>
        </authorList>
    </citation>
    <scope>NUCLEOTIDE SEQUENCE [LARGE SCALE GENOMIC DNA]</scope>
    <source>
        <strain evidence="5">45402</strain>
    </source>
</reference>
<protein>
    <recommendedName>
        <fullName evidence="2">tRNA 2-selenouridine synthase</fullName>
        <ecNumber evidence="2">2.9.1.3</ecNumber>
    </recommendedName>
</protein>
<comment type="catalytic activity">
    <reaction evidence="2">
        <text>5-methylaminomethyl-2-(Se-phospho)selenouridine(34) in tRNA + H2O = 5-methylaminomethyl-2-selenouridine(34) in tRNA + phosphate</text>
        <dbReference type="Rhea" id="RHEA:60176"/>
        <dbReference type="Rhea" id="RHEA-COMP:10196"/>
        <dbReference type="Rhea" id="RHEA-COMP:15523"/>
        <dbReference type="ChEBI" id="CHEBI:15377"/>
        <dbReference type="ChEBI" id="CHEBI:43474"/>
        <dbReference type="ChEBI" id="CHEBI:82743"/>
        <dbReference type="ChEBI" id="CHEBI:143702"/>
    </reaction>
</comment>
<dbReference type="KEGG" id="csi:P262_04131"/>
<dbReference type="GO" id="GO:0016765">
    <property type="term" value="F:transferase activity, transferring alkyl or aryl (other than methyl) groups"/>
    <property type="evidence" value="ECO:0007669"/>
    <property type="project" value="UniProtKB-UniRule"/>
</dbReference>
<comment type="function">
    <text evidence="2">Involved in the post-transcriptional modification of the uridine at the wobble position (U34) of tRNA(Lys), tRNA(Glu) and tRNA(Gln). Catalyzes the conversion of 2-thiouridine (S2U-RNA) to 2-selenouridine (Se2U-RNA). Acts in a two-step process involving geranylation of 2-thiouridine (S2U) to S-geranyl-2-thiouridine (geS2U) and subsequent selenation of the latter derivative to 2-selenouridine (Se2U) in the tRNA chain.</text>
</comment>
<dbReference type="CDD" id="cd01520">
    <property type="entry name" value="RHOD_YbbB"/>
    <property type="match status" value="1"/>
</dbReference>
<dbReference type="NCBIfam" id="TIGR03167">
    <property type="entry name" value="tRNA_sel_U_synt"/>
    <property type="match status" value="1"/>
</dbReference>
<comment type="catalytic activity">
    <reaction evidence="2">
        <text>5-methylaminomethyl-S-(2E)-geranyl-thiouridine(34) in tRNA + selenophosphate + H(+) = 5-methylaminomethyl-2-(Se-phospho)selenouridine(34) in tRNA + (2E)-thiogeraniol</text>
        <dbReference type="Rhea" id="RHEA:60172"/>
        <dbReference type="Rhea" id="RHEA-COMP:14654"/>
        <dbReference type="Rhea" id="RHEA-COMP:15523"/>
        <dbReference type="ChEBI" id="CHEBI:15378"/>
        <dbReference type="ChEBI" id="CHEBI:16144"/>
        <dbReference type="ChEBI" id="CHEBI:140632"/>
        <dbReference type="ChEBI" id="CHEBI:143702"/>
        <dbReference type="ChEBI" id="CHEBI:143703"/>
    </reaction>
</comment>
<comment type="similarity">
    <text evidence="2">Belongs to the SelU family.</text>
</comment>
<dbReference type="AlphaFoldDB" id="V5U2S0"/>
<dbReference type="SMART" id="SM00450">
    <property type="entry name" value="RHOD"/>
    <property type="match status" value="1"/>
</dbReference>
<dbReference type="NCBIfam" id="NF008749">
    <property type="entry name" value="PRK11784.1-1"/>
    <property type="match status" value="1"/>
</dbReference>
<dbReference type="InterPro" id="IPR036873">
    <property type="entry name" value="Rhodanese-like_dom_sf"/>
</dbReference>
<dbReference type="HOGENOM" id="CLU_043456_1_0_6"/>
<gene>
    <name evidence="2" type="primary">selU</name>
    <name evidence="4" type="ORF">P262_04131</name>
</gene>
<dbReference type="Gene3D" id="3.40.250.10">
    <property type="entry name" value="Rhodanese-like domain"/>
    <property type="match status" value="1"/>
</dbReference>
<feature type="domain" description="Rhodanese" evidence="3">
    <location>
        <begin position="72"/>
        <end position="195"/>
    </location>
</feature>
<dbReference type="InterPro" id="IPR058840">
    <property type="entry name" value="AAA_SelU"/>
</dbReference>
<sequence>MLPFSPFFLIQTPAFAGLRIWIAGIYRSRPARFPYTPARRRGVQWRRIKKDENNMQKDAQRRPDSDDALALITRGVTLIDVRAPVEFAQGAMPGAINLPLMNNDERAAVGTCYKQHGQQAALALGHRLVCGEVREARLNAWRLACEHHPEGYLCCARGGMRSHIVQQWLRERGIDYPLVEGGYKRLRQAAMDATDRLSRLPMVLIGGCTGSGKTQLVKALPTGIDLEGLAHHRGSSFGRTLTPQRAQASFENHLAAAMLNHHARWTTLSNPFWVLEDEGKMIGANHLPAVLREQMLQAPVVVVEEPLERRLERLREEYFVQMHAAFQAALGDDAAAWRAYGDYLHHGLYAIRRRLGLARYAELASLQAAALVHQQRSGETHAHFAWLAPLLEGYYDPMYRYQLEKKAQHIAFRGDHQQVDAWLRHRYCASR</sequence>